<name>A0A2J9VIQ3_VIBMI</name>
<feature type="site" description="Transition state stabilizer" evidence="3">
    <location>
        <position position="577"/>
    </location>
</feature>
<proteinExistence type="predicted"/>
<dbReference type="GO" id="GO:0009313">
    <property type="term" value="P:oligosaccharide catabolic process"/>
    <property type="evidence" value="ECO:0007669"/>
    <property type="project" value="InterPro"/>
</dbReference>
<keyword evidence="4" id="KW-1015">Disulfide bond</keyword>
<dbReference type="GO" id="GO:0042597">
    <property type="term" value="C:periplasmic space"/>
    <property type="evidence" value="ECO:0007669"/>
    <property type="project" value="InterPro"/>
</dbReference>
<dbReference type="PANTHER" id="PTHR10357">
    <property type="entry name" value="ALPHA-AMYLASE FAMILY MEMBER"/>
    <property type="match status" value="1"/>
</dbReference>
<dbReference type="InterPro" id="IPR014635">
    <property type="entry name" value="A_amylase_MalS"/>
</dbReference>
<dbReference type="Pfam" id="PF00128">
    <property type="entry name" value="Alpha-amylase"/>
    <property type="match status" value="2"/>
</dbReference>
<keyword evidence="5" id="KW-0732">Signal</keyword>
<feature type="active site" description="Nucleophile" evidence="1">
    <location>
        <position position="472"/>
    </location>
</feature>
<feature type="domain" description="Glycosyl hydrolase family 13 catalytic" evidence="6">
    <location>
        <begin position="212"/>
        <end position="654"/>
    </location>
</feature>
<feature type="binding site" evidence="2">
    <location>
        <position position="333"/>
    </location>
    <ligand>
        <name>Ca(2+)</name>
        <dbReference type="ChEBI" id="CHEBI:29108"/>
    </ligand>
</feature>
<evidence type="ECO:0000256" key="2">
    <source>
        <dbReference type="PIRSR" id="PIRSR036917-2"/>
    </source>
</evidence>
<dbReference type="STRING" id="674.VM_20330"/>
<feature type="binding site" evidence="2">
    <location>
        <position position="476"/>
    </location>
    <ligand>
        <name>Ca(2+)</name>
        <dbReference type="ChEBI" id="CHEBI:29108"/>
    </ligand>
</feature>
<dbReference type="SUPFAM" id="SSF51445">
    <property type="entry name" value="(Trans)glycosidases"/>
    <property type="match status" value="1"/>
</dbReference>
<feature type="disulfide bond" evidence="4">
    <location>
        <begin position="135"/>
        <end position="546"/>
    </location>
</feature>
<keyword evidence="2" id="KW-0106">Calcium</keyword>
<dbReference type="FunFam" id="3.20.20.80:FF:000079">
    <property type="entry name" value="Alpha-amylase"/>
    <property type="match status" value="1"/>
</dbReference>
<organism evidence="7 8">
    <name type="scientific">Vibrio mimicus</name>
    <dbReference type="NCBI Taxonomy" id="674"/>
    <lineage>
        <taxon>Bacteria</taxon>
        <taxon>Pseudomonadati</taxon>
        <taxon>Pseudomonadota</taxon>
        <taxon>Gammaproteobacteria</taxon>
        <taxon>Vibrionales</taxon>
        <taxon>Vibrionaceae</taxon>
        <taxon>Vibrio</taxon>
    </lineage>
</organism>
<feature type="active site" description="Proton donor" evidence="1">
    <location>
        <position position="512"/>
    </location>
</feature>
<dbReference type="NCBIfam" id="NF007051">
    <property type="entry name" value="PRK09505.1-1"/>
    <property type="match status" value="1"/>
</dbReference>
<evidence type="ECO:0000256" key="1">
    <source>
        <dbReference type="PIRSR" id="PIRSR036917-1"/>
    </source>
</evidence>
<evidence type="ECO:0000256" key="3">
    <source>
        <dbReference type="PIRSR" id="PIRSR036917-3"/>
    </source>
</evidence>
<reference evidence="7" key="1">
    <citation type="submission" date="2017-12" db="EMBL/GenBank/DDBJ databases">
        <title>FDA dAtabase for Regulatory Grade micrObial Sequences (FDA-ARGOS): Supporting development and validation of Infectious Disease Dx tests.</title>
        <authorList>
            <person name="Hoffmann M."/>
            <person name="Allard M."/>
            <person name="Evans P."/>
            <person name="Brown E."/>
            <person name="Tallon L.J."/>
            <person name="Sadzewicz L."/>
            <person name="Sengamalay N."/>
            <person name="Ott S."/>
            <person name="Godinez A."/>
            <person name="Nagaraj S."/>
            <person name="Vavikolanu K."/>
            <person name="Aluvathingal J."/>
            <person name="Nadendla S."/>
            <person name="Hobson J."/>
            <person name="Sichtig H."/>
        </authorList>
    </citation>
    <scope>NUCLEOTIDE SEQUENCE [LARGE SCALE GENOMIC DNA]</scope>
    <source>
        <strain evidence="7">FDAARGOS_113</strain>
    </source>
</reference>
<dbReference type="InterPro" id="IPR006047">
    <property type="entry name" value="GH13_cat_dom"/>
</dbReference>
<dbReference type="SMART" id="SM00642">
    <property type="entry name" value="Aamy"/>
    <property type="match status" value="1"/>
</dbReference>
<sequence length="692" mass="77764">MKLNPLTLSLLSALALPALASPNLTANLTVATTTNSRDFPLQADAPLVIPLTKGDYTLTISGIEGHCPAAPTLAVKFNTPLALNCGAKTELPLNIRFSGDYAFQWQAQNNTLTLVRQTTQAAKTEFRRPVPNVSCEVYQGGEVTLDLADNFADGTELKDAFTGQMVTVQQGKVRLTPSPDSGGLVLLEPKPLPKTNQIQVQPFTYRNANIYFVMVDRFYNADPNNDHSYGRQNDGQEEIGTFHGGDLKGVIAKLDHIKSLGTDAIWLSPIVEQVHGFVGGGEKGSFPFYAYHGYWTRDFTKIDANFGVDEDLQTLVREAHRRGIKVLMDAVINHAGYATLADLQQDAVQVVNAPMLPERWSDWKPKADQNWHSFHQAMDYQSENWKQWWGGDWVRAGLPGYPKPGSSDITMNLAGLPDFRTESTQAVTPPQWLLNNPGTRVVSKPNYSVSDYLIEWQSDWVRRFGIDGFRIDTVKHVEGEVWQRLKQRATENLAAWRKENQQSGEPFWMMGEVWGHSAYRSPYFDDGFDALINFDIQKRMDNGAACLSQIAMVYRDYAQTLAKYPDFNSVSYMSSHDTELFFGRFKSFEMQRNAANALLLTPGAIQVYYGDEVAREAGPYADDFHQGTRSDMPWEWNSEQQALLKHWQTLGQFRQRHPAIGAGTHREIAQPNAYLFTRQLGEDKVVVAFVGR</sequence>
<dbReference type="Proteomes" id="UP000053748">
    <property type="component" value="Unassembled WGS sequence"/>
</dbReference>
<dbReference type="PIRSF" id="PIRSF036917">
    <property type="entry name" value="Alph_amls_MalS"/>
    <property type="match status" value="1"/>
</dbReference>
<comment type="caution">
    <text evidence="7">The sequence shown here is derived from an EMBL/GenBank/DDBJ whole genome shotgun (WGS) entry which is preliminary data.</text>
</comment>
<dbReference type="Gene3D" id="3.20.20.80">
    <property type="entry name" value="Glycosidases"/>
    <property type="match status" value="2"/>
</dbReference>
<dbReference type="GO" id="GO:0030980">
    <property type="term" value="P:alpha-glucan catabolic process"/>
    <property type="evidence" value="ECO:0007669"/>
    <property type="project" value="InterPro"/>
</dbReference>
<keyword evidence="2" id="KW-0479">Metal-binding</keyword>
<dbReference type="InterPro" id="IPR017853">
    <property type="entry name" value="GH"/>
</dbReference>
<accession>A0A2J9VIQ3</accession>
<dbReference type="GO" id="GO:0004556">
    <property type="term" value="F:alpha-amylase activity"/>
    <property type="evidence" value="ECO:0007669"/>
    <property type="project" value="InterPro"/>
</dbReference>
<protein>
    <submittedName>
        <fullName evidence="7">Alpha-amylase</fullName>
    </submittedName>
</protein>
<evidence type="ECO:0000256" key="5">
    <source>
        <dbReference type="SAM" id="SignalP"/>
    </source>
</evidence>
<evidence type="ECO:0000256" key="4">
    <source>
        <dbReference type="PIRSR" id="PIRSR036917-4"/>
    </source>
</evidence>
<dbReference type="RefSeq" id="WP_000773952.1">
    <property type="nucleotide sequence ID" value="NZ_CAWMSS010000002.1"/>
</dbReference>
<dbReference type="OrthoDB" id="9805159at2"/>
<evidence type="ECO:0000259" key="6">
    <source>
        <dbReference type="SMART" id="SM00642"/>
    </source>
</evidence>
<feature type="signal peptide" evidence="5">
    <location>
        <begin position="1"/>
        <end position="20"/>
    </location>
</feature>
<dbReference type="AlphaFoldDB" id="A0A2J9VIQ3"/>
<dbReference type="GO" id="GO:0005509">
    <property type="term" value="F:calcium ion binding"/>
    <property type="evidence" value="ECO:0007669"/>
    <property type="project" value="InterPro"/>
</dbReference>
<dbReference type="PANTHER" id="PTHR10357:SF209">
    <property type="entry name" value="PERIPLASMIC ALPHA-AMYLASE"/>
    <property type="match status" value="1"/>
</dbReference>
<dbReference type="EMBL" id="LOSJ02000001">
    <property type="protein sequence ID" value="PNM63685.1"/>
    <property type="molecule type" value="Genomic_DNA"/>
</dbReference>
<evidence type="ECO:0000313" key="7">
    <source>
        <dbReference type="EMBL" id="PNM63685.1"/>
    </source>
</evidence>
<keyword evidence="8" id="KW-1185">Reference proteome</keyword>
<evidence type="ECO:0000313" key="8">
    <source>
        <dbReference type="Proteomes" id="UP000053748"/>
    </source>
</evidence>
<comment type="cofactor">
    <cofactor evidence="2">
        <name>Ca(2+)</name>
        <dbReference type="ChEBI" id="CHEBI:29108"/>
    </cofactor>
    <text evidence="2">Binds 1 Ca(2+) ion per subunit.</text>
</comment>
<feature type="chain" id="PRO_5014448934" evidence="5">
    <location>
        <begin position="21"/>
        <end position="692"/>
    </location>
</feature>
<gene>
    <name evidence="7" type="ORF">AL544_001510</name>
</gene>